<dbReference type="EMBL" id="CZBX01000002">
    <property type="protein sequence ID" value="CUQ81829.1"/>
    <property type="molecule type" value="Genomic_DNA"/>
</dbReference>
<dbReference type="SMART" id="SM00342">
    <property type="entry name" value="HTH_ARAC"/>
    <property type="match status" value="1"/>
</dbReference>
<reference evidence="5 6" key="1">
    <citation type="submission" date="2015-09" db="EMBL/GenBank/DDBJ databases">
        <authorList>
            <consortium name="Pathogen Informatics"/>
        </authorList>
    </citation>
    <scope>NUCLEOTIDE SEQUENCE [LARGE SCALE GENOMIC DNA]</scope>
    <source>
        <strain evidence="5 6">2789STDY5834889</strain>
    </source>
</reference>
<proteinExistence type="predicted"/>
<accession>A0A174Z9V1</accession>
<dbReference type="Proteomes" id="UP000078383">
    <property type="component" value="Unassembled WGS sequence"/>
</dbReference>
<dbReference type="PANTHER" id="PTHR43280:SF28">
    <property type="entry name" value="HTH-TYPE TRANSCRIPTIONAL ACTIVATOR RHAS"/>
    <property type="match status" value="1"/>
</dbReference>
<dbReference type="CDD" id="cd02208">
    <property type="entry name" value="cupin_RmlC-like"/>
    <property type="match status" value="1"/>
</dbReference>
<gene>
    <name evidence="5" type="primary">rhaS_1</name>
    <name evidence="5" type="ORF">ERS852502_00356</name>
</gene>
<dbReference type="PROSITE" id="PS00041">
    <property type="entry name" value="HTH_ARAC_FAMILY_1"/>
    <property type="match status" value="1"/>
</dbReference>
<dbReference type="InterPro" id="IPR013096">
    <property type="entry name" value="Cupin_2"/>
</dbReference>
<dbReference type="OrthoDB" id="9778008at2"/>
<keyword evidence="1" id="KW-0805">Transcription regulation</keyword>
<dbReference type="Pfam" id="PF07883">
    <property type="entry name" value="Cupin_2"/>
    <property type="match status" value="1"/>
</dbReference>
<evidence type="ECO:0000313" key="6">
    <source>
        <dbReference type="Proteomes" id="UP000078383"/>
    </source>
</evidence>
<dbReference type="GO" id="GO:0003700">
    <property type="term" value="F:DNA-binding transcription factor activity"/>
    <property type="evidence" value="ECO:0007669"/>
    <property type="project" value="InterPro"/>
</dbReference>
<dbReference type="PANTHER" id="PTHR43280">
    <property type="entry name" value="ARAC-FAMILY TRANSCRIPTIONAL REGULATOR"/>
    <property type="match status" value="1"/>
</dbReference>
<dbReference type="PRINTS" id="PR00032">
    <property type="entry name" value="HTHARAC"/>
</dbReference>
<dbReference type="GO" id="GO:0043565">
    <property type="term" value="F:sequence-specific DNA binding"/>
    <property type="evidence" value="ECO:0007669"/>
    <property type="project" value="InterPro"/>
</dbReference>
<keyword evidence="3" id="KW-0804">Transcription</keyword>
<dbReference type="Gene3D" id="2.60.120.10">
    <property type="entry name" value="Jelly Rolls"/>
    <property type="match status" value="1"/>
</dbReference>
<dbReference type="SUPFAM" id="SSF51182">
    <property type="entry name" value="RmlC-like cupins"/>
    <property type="match status" value="1"/>
</dbReference>
<dbReference type="RefSeq" id="WP_055170733.1">
    <property type="nucleotide sequence ID" value="NZ_CZBX01000002.1"/>
</dbReference>
<dbReference type="InterPro" id="IPR018060">
    <property type="entry name" value="HTH_AraC"/>
</dbReference>
<keyword evidence="2" id="KW-0238">DNA-binding</keyword>
<dbReference type="InterPro" id="IPR020449">
    <property type="entry name" value="Tscrpt_reg_AraC-type_HTH"/>
</dbReference>
<evidence type="ECO:0000256" key="1">
    <source>
        <dbReference type="ARBA" id="ARBA00023015"/>
    </source>
</evidence>
<dbReference type="InterPro" id="IPR018062">
    <property type="entry name" value="HTH_AraC-typ_CS"/>
</dbReference>
<evidence type="ECO:0000313" key="5">
    <source>
        <dbReference type="EMBL" id="CUQ81829.1"/>
    </source>
</evidence>
<organism evidence="5 6">
    <name type="scientific">[Ruminococcus] torques</name>
    <dbReference type="NCBI Taxonomy" id="33039"/>
    <lineage>
        <taxon>Bacteria</taxon>
        <taxon>Bacillati</taxon>
        <taxon>Bacillota</taxon>
        <taxon>Clostridia</taxon>
        <taxon>Lachnospirales</taxon>
        <taxon>Lachnospiraceae</taxon>
        <taxon>Mediterraneibacter</taxon>
    </lineage>
</organism>
<dbReference type="InterPro" id="IPR014710">
    <property type="entry name" value="RmlC-like_jellyroll"/>
</dbReference>
<sequence length="298" mass="34636">MAQNKIVTDENLMESAKHGTDSYPFKCYFEKLSQFDFYCIDWHWHTEWEFVYVESGNMTVCVGESMFSLSEGNGIFINSKILHKFYSGDETVIPNFLCMPSFLAPENSLIYQKYIQPIVSSSLSYLILNGENLWQGEALEIMKQIFSAQDREVDGELLTSVLMQKLWLIIYENIDKTCMEEQTDDSGSAQARLQLMMQFLHQNYAKDISLEEIACYANISKSTVLNLFNRFLHITPINYLIGYRLKKAALLIKNTEKKINTISYETGFHNADYFCRAFKKSYKMTPTEYRKSKNSTVQ</sequence>
<dbReference type="SUPFAM" id="SSF46689">
    <property type="entry name" value="Homeodomain-like"/>
    <property type="match status" value="2"/>
</dbReference>
<dbReference type="InterPro" id="IPR009057">
    <property type="entry name" value="Homeodomain-like_sf"/>
</dbReference>
<evidence type="ECO:0000256" key="2">
    <source>
        <dbReference type="ARBA" id="ARBA00023125"/>
    </source>
</evidence>
<dbReference type="Gene3D" id="1.10.10.60">
    <property type="entry name" value="Homeodomain-like"/>
    <property type="match status" value="2"/>
</dbReference>
<dbReference type="InterPro" id="IPR011051">
    <property type="entry name" value="RmlC_Cupin_sf"/>
</dbReference>
<dbReference type="Pfam" id="PF12833">
    <property type="entry name" value="HTH_18"/>
    <property type="match status" value="1"/>
</dbReference>
<name>A0A174Z9V1_9FIRM</name>
<dbReference type="AlphaFoldDB" id="A0A174Z9V1"/>
<dbReference type="PROSITE" id="PS01124">
    <property type="entry name" value="HTH_ARAC_FAMILY_2"/>
    <property type="match status" value="1"/>
</dbReference>
<feature type="domain" description="HTH araC/xylS-type" evidence="4">
    <location>
        <begin position="194"/>
        <end position="292"/>
    </location>
</feature>
<evidence type="ECO:0000259" key="4">
    <source>
        <dbReference type="PROSITE" id="PS01124"/>
    </source>
</evidence>
<evidence type="ECO:0000256" key="3">
    <source>
        <dbReference type="ARBA" id="ARBA00023163"/>
    </source>
</evidence>
<protein>
    <submittedName>
        <fullName evidence="5">L-rhamnose operon regulatory protein rhaS</fullName>
    </submittedName>
</protein>